<evidence type="ECO:0000313" key="2">
    <source>
        <dbReference type="EMBL" id="MDA3734248.1"/>
    </source>
</evidence>
<keyword evidence="1" id="KW-0812">Transmembrane</keyword>
<accession>A0AA42DT08</accession>
<keyword evidence="1" id="KW-0472">Membrane</keyword>
<feature type="transmembrane region" description="Helical" evidence="1">
    <location>
        <begin position="88"/>
        <end position="109"/>
    </location>
</feature>
<organism evidence="2 3">
    <name type="scientific">Holtiella tumoricola</name>
    <dbReference type="NCBI Taxonomy" id="3018743"/>
    <lineage>
        <taxon>Bacteria</taxon>
        <taxon>Bacillati</taxon>
        <taxon>Bacillota</taxon>
        <taxon>Clostridia</taxon>
        <taxon>Lachnospirales</taxon>
        <taxon>Cellulosilyticaceae</taxon>
        <taxon>Holtiella</taxon>
    </lineage>
</organism>
<protein>
    <recommendedName>
        <fullName evidence="4">DUF2178 domain-containing protein</fullName>
    </recommendedName>
</protein>
<comment type="caution">
    <text evidence="2">The sequence shown here is derived from an EMBL/GenBank/DDBJ whole genome shotgun (WGS) entry which is preliminary data.</text>
</comment>
<evidence type="ECO:0008006" key="4">
    <source>
        <dbReference type="Google" id="ProtNLM"/>
    </source>
</evidence>
<gene>
    <name evidence="2" type="ORF">PBV87_22520</name>
</gene>
<proteinExistence type="predicted"/>
<dbReference type="EMBL" id="JAQIFT010000075">
    <property type="protein sequence ID" value="MDA3734248.1"/>
    <property type="molecule type" value="Genomic_DNA"/>
</dbReference>
<name>A0AA42DT08_9FIRM</name>
<feature type="transmembrane region" description="Helical" evidence="1">
    <location>
        <begin position="115"/>
        <end position="135"/>
    </location>
</feature>
<dbReference type="Proteomes" id="UP001169242">
    <property type="component" value="Unassembled WGS sequence"/>
</dbReference>
<keyword evidence="3" id="KW-1185">Reference proteome</keyword>
<dbReference type="AlphaFoldDB" id="A0AA42DT08"/>
<reference evidence="2" key="1">
    <citation type="journal article" date="2023" name="Int. J. Syst. Evol. Microbiol.">
        <title>&lt;i&gt;Holtiella tumoricola&lt;/i&gt; gen. nov. sp. nov., isolated from a human clinical sample.</title>
        <authorList>
            <person name="Allen-Vercoe E."/>
            <person name="Daigneault M.C."/>
            <person name="Vancuren S.J."/>
            <person name="Cochrane K."/>
            <person name="O'Neal L.L."/>
            <person name="Sankaranarayanan K."/>
            <person name="Lawson P.A."/>
        </authorList>
    </citation>
    <scope>NUCLEOTIDE SEQUENCE</scope>
    <source>
        <strain evidence="2">CC70A</strain>
    </source>
</reference>
<feature type="transmembrane region" description="Helical" evidence="1">
    <location>
        <begin position="37"/>
        <end position="60"/>
    </location>
</feature>
<evidence type="ECO:0000313" key="3">
    <source>
        <dbReference type="Proteomes" id="UP001169242"/>
    </source>
</evidence>
<sequence>MNCKTAKTRNLIGYIMIGIGVLVGVLAHFFNNTGHDVAYLYGIACGLISASLAIMIISFIRNKNPKYREQQIINEQDERNQMLSMRSASIAFTYLYYVVVICFLVNLFIPLAFHYIALFLIVSAPIVQMIAAHHYGKKY</sequence>
<keyword evidence="1" id="KW-1133">Transmembrane helix</keyword>
<dbReference type="RefSeq" id="WP_271013818.1">
    <property type="nucleotide sequence ID" value="NZ_JAQIFT010000075.1"/>
</dbReference>
<evidence type="ECO:0000256" key="1">
    <source>
        <dbReference type="SAM" id="Phobius"/>
    </source>
</evidence>
<feature type="transmembrane region" description="Helical" evidence="1">
    <location>
        <begin position="12"/>
        <end position="31"/>
    </location>
</feature>